<feature type="region of interest" description="Disordered" evidence="15">
    <location>
        <begin position="839"/>
        <end position="891"/>
    </location>
</feature>
<feature type="region of interest" description="Disordered" evidence="15">
    <location>
        <begin position="1236"/>
        <end position="1271"/>
    </location>
</feature>
<dbReference type="Pfam" id="PF00001">
    <property type="entry name" value="7tm_1"/>
    <property type="match status" value="1"/>
</dbReference>
<dbReference type="GO" id="GO:0004930">
    <property type="term" value="F:G protein-coupled receptor activity"/>
    <property type="evidence" value="ECO:0007669"/>
    <property type="project" value="InterPro"/>
</dbReference>
<evidence type="ECO:0000256" key="16">
    <source>
        <dbReference type="SAM" id="Phobius"/>
    </source>
</evidence>
<evidence type="ECO:0000256" key="1">
    <source>
        <dbReference type="ARBA" id="ARBA00004370"/>
    </source>
</evidence>
<feature type="region of interest" description="Disordered" evidence="15">
    <location>
        <begin position="738"/>
        <end position="757"/>
    </location>
</feature>
<dbReference type="InterPro" id="IPR030387">
    <property type="entry name" value="G_Bms1/Tsr1_dom"/>
</dbReference>
<evidence type="ECO:0000256" key="6">
    <source>
        <dbReference type="ARBA" id="ARBA00022741"/>
    </source>
</evidence>
<keyword evidence="8" id="KW-0067">ATP-binding</keyword>
<dbReference type="InterPro" id="IPR000276">
    <property type="entry name" value="GPCR_Rhodpsn"/>
</dbReference>
<dbReference type="Proteomes" id="UP000225706">
    <property type="component" value="Unassembled WGS sequence"/>
</dbReference>
<evidence type="ECO:0000256" key="13">
    <source>
        <dbReference type="ARBA" id="ARBA00049117"/>
    </source>
</evidence>
<dbReference type="CDD" id="cd01882">
    <property type="entry name" value="BMS1"/>
    <property type="match status" value="1"/>
</dbReference>
<comment type="subcellular location">
    <subcellularLocation>
        <location evidence="1">Membrane</location>
    </subcellularLocation>
    <subcellularLocation>
        <location evidence="2">Nucleus</location>
        <location evidence="2">Nucleolus</location>
    </subcellularLocation>
</comment>
<proteinExistence type="inferred from homology"/>
<dbReference type="FunFam" id="1.20.1070.10:FF:000291">
    <property type="entry name" value="Predicted protein"/>
    <property type="match status" value="1"/>
</dbReference>
<evidence type="ECO:0000256" key="5">
    <source>
        <dbReference type="ARBA" id="ARBA00022692"/>
    </source>
</evidence>
<feature type="compositionally biased region" description="Polar residues" evidence="15">
    <location>
        <begin position="527"/>
        <end position="537"/>
    </location>
</feature>
<feature type="compositionally biased region" description="Basic and acidic residues" evidence="15">
    <location>
        <begin position="865"/>
        <end position="878"/>
    </location>
</feature>
<protein>
    <submittedName>
        <fullName evidence="19">Ribosome biogenesis protein BMS1-like</fullName>
    </submittedName>
</protein>
<evidence type="ECO:0000259" key="17">
    <source>
        <dbReference type="PROSITE" id="PS50262"/>
    </source>
</evidence>
<feature type="compositionally biased region" description="Acidic residues" evidence="15">
    <location>
        <begin position="690"/>
        <end position="703"/>
    </location>
</feature>
<comment type="similarity">
    <text evidence="14">Belongs to the TRAFAC class translation factor GTPase superfamily. Bms1-like GTPase family. BMS1 subfamily.</text>
</comment>
<feature type="transmembrane region" description="Helical" evidence="16">
    <location>
        <begin position="1475"/>
        <end position="1500"/>
    </location>
</feature>
<feature type="compositionally biased region" description="Acidic residues" evidence="15">
    <location>
        <begin position="746"/>
        <end position="755"/>
    </location>
</feature>
<feature type="compositionally biased region" description="Basic and acidic residues" evidence="15">
    <location>
        <begin position="58"/>
        <end position="76"/>
    </location>
</feature>
<dbReference type="GO" id="GO:0005524">
    <property type="term" value="F:ATP binding"/>
    <property type="evidence" value="ECO:0007669"/>
    <property type="project" value="UniProtKB-KW"/>
</dbReference>
<feature type="compositionally biased region" description="Basic and acidic residues" evidence="15">
    <location>
        <begin position="21"/>
        <end position="41"/>
    </location>
</feature>
<evidence type="ECO:0000256" key="2">
    <source>
        <dbReference type="ARBA" id="ARBA00004604"/>
    </source>
</evidence>
<evidence type="ECO:0000256" key="11">
    <source>
        <dbReference type="ARBA" id="ARBA00023136"/>
    </source>
</evidence>
<accession>A0A2B4S769</accession>
<gene>
    <name evidence="19" type="primary">BMS1</name>
    <name evidence="19" type="ORF">AWC38_SpisGene10953</name>
</gene>
<keyword evidence="4" id="KW-0597">Phosphoprotein</keyword>
<feature type="transmembrane region" description="Helical" evidence="16">
    <location>
        <begin position="1569"/>
        <end position="1591"/>
    </location>
</feature>
<feature type="compositionally biased region" description="Basic residues" evidence="15">
    <location>
        <begin position="11"/>
        <end position="20"/>
    </location>
</feature>
<dbReference type="GO" id="GO:0000462">
    <property type="term" value="P:maturation of SSU-rRNA from tricistronic rRNA transcript (SSU-rRNA, 5.8S rRNA, LSU-rRNA)"/>
    <property type="evidence" value="ECO:0007669"/>
    <property type="project" value="TreeGrafter"/>
</dbReference>
<dbReference type="PANTHER" id="PTHR12858">
    <property type="entry name" value="RIBOSOME BIOGENESIS PROTEIN"/>
    <property type="match status" value="1"/>
</dbReference>
<keyword evidence="6" id="KW-0547">Nucleotide-binding</keyword>
<dbReference type="GO" id="GO:0034511">
    <property type="term" value="F:U3 snoRNA binding"/>
    <property type="evidence" value="ECO:0007669"/>
    <property type="project" value="TreeGrafter"/>
</dbReference>
<evidence type="ECO:0000313" key="20">
    <source>
        <dbReference type="Proteomes" id="UP000225706"/>
    </source>
</evidence>
<evidence type="ECO:0000256" key="15">
    <source>
        <dbReference type="SAM" id="MobiDB-lite"/>
    </source>
</evidence>
<dbReference type="GO" id="GO:0032040">
    <property type="term" value="C:small-subunit processome"/>
    <property type="evidence" value="ECO:0007669"/>
    <property type="project" value="UniProtKB-ARBA"/>
</dbReference>
<dbReference type="InterPro" id="IPR017452">
    <property type="entry name" value="GPCR_Rhodpsn_7TM"/>
</dbReference>
<keyword evidence="5 16" id="KW-0812">Transmembrane</keyword>
<evidence type="ECO:0000256" key="9">
    <source>
        <dbReference type="ARBA" id="ARBA00022989"/>
    </source>
</evidence>
<evidence type="ECO:0000256" key="12">
    <source>
        <dbReference type="ARBA" id="ARBA00023242"/>
    </source>
</evidence>
<dbReference type="InterPro" id="IPR037875">
    <property type="entry name" value="Bms1_N"/>
</dbReference>
<feature type="compositionally biased region" description="Basic residues" evidence="15">
    <location>
        <begin position="598"/>
        <end position="607"/>
    </location>
</feature>
<feature type="compositionally biased region" description="Basic and acidic residues" evidence="15">
    <location>
        <begin position="840"/>
        <end position="851"/>
    </location>
</feature>
<dbReference type="CDD" id="cd00637">
    <property type="entry name" value="7tm_classA_rhodopsin-like"/>
    <property type="match status" value="1"/>
</dbReference>
<dbReference type="Pfam" id="PF04950">
    <property type="entry name" value="RIBIOP_C"/>
    <property type="match status" value="1"/>
</dbReference>
<dbReference type="GO" id="GO:0005654">
    <property type="term" value="C:nucleoplasm"/>
    <property type="evidence" value="ECO:0007669"/>
    <property type="project" value="UniProtKB-ARBA"/>
</dbReference>
<keyword evidence="11 16" id="KW-0472">Membrane</keyword>
<feature type="transmembrane region" description="Helical" evidence="16">
    <location>
        <begin position="1314"/>
        <end position="1338"/>
    </location>
</feature>
<evidence type="ECO:0000256" key="3">
    <source>
        <dbReference type="ARBA" id="ARBA00022517"/>
    </source>
</evidence>
<evidence type="ECO:0000256" key="10">
    <source>
        <dbReference type="ARBA" id="ARBA00023134"/>
    </source>
</evidence>
<dbReference type="EMBL" id="LSMT01000176">
    <property type="protein sequence ID" value="PFX24437.1"/>
    <property type="molecule type" value="Genomic_DNA"/>
</dbReference>
<dbReference type="STRING" id="50429.A0A2B4S769"/>
<sequence length="1659" mass="188777">MADDEENYSAKSHRKKQAGPKAEKKKQEKHPPEAASAERNRKAFSFKSAVRAARQFRRKQDVETKRHHEPVVDRTPLEPPPYIVAVVGPPKVGKSTLINSLLKNFTRQQLSVVKGPITIVSGKKRRLTFIECNNDINSMIDVSKIADLVLLLIDASFGFEMEIFEFLNICQVHGFPKIMGVLTHLDLLKNNKALKKTKKKLKTRFWTEVYQGAKLFYLSGLVYGSYPKVEIHNLGRFIAVSKFRPLTWRVSHPYILADRIEELTDPELIRQNAKCDRKVSLYGYVRGTHLQHNSQVHIIGCGDHTLKEISLLPDPCPLPNAEKKRSLNEKERLIYAPMSGVGGVVYDKDAVYIDLGGSQAGKERSNSAEGANRPGSELVSSLIDTKQTIDSKMLTSQLTLFKSVLFQSIFISNLDISTKLKWDEDYTRPSEEVVVDKNGRKRRKAVFVDNDDKEEDVEDDDDVSNDGEHSDEDDDVNDNESDSDSTGSDSDDAVEQGDAKNEVNEEESDEIVLKFKSKHARRELTLKKQTASGTRTENGLEEGESLEDTEEETEEEEEEQEESEKHNEMESEEEFNVHTNGESMNDSESDSEVDFPSLKRKRKHGVKEKRNEHHSVKKKFKNETGSLEQNAAKGVKTDKKNKAQTEKTGDKTRLIDSDAESGSILEISNDRESEEDSDGNVSIESHDNSYEDENEDSGSELEEGALKWKENLAQKAAAAFLQRQRDRPNIQKLVYGNVLQGKKEEREDEDSEDDAIGGIFKLKSMKASESKGTAHERDCSLEVITTPLRDWSQPEVLQSIRDYFVTGKWKDSEDAEMLLQDDDTISDDDLFGDFEDLETGEVHTAGDKQESEGEGEEDEQDENEQEKADGGDGRMEMKKKQKAAFDGTYDEGDETSYYDELKAQMTEQAQLNQSEFQDMDDETRAQYEGFRPGMYVRVELSGMPCEFVTNFDAKYPVILGGLLSSEDKMGFLQVRFKKHRWHKRILKTRDPLILSIGWRRFQTLPMYSVQDHNGRHRLLKYTPEHLHCMATLFGPIAPPGTGVLAIQSTVGDMSDFRISATGTVLDLDKSVELVKKLKLTGTPLKIFKNTAFIKNPEGAFRATFEDKILISDIVFIRTWYPVTVPNFCNPVTSLLLPPEQKATWQGMRTVGQLRKDLGLKAPVKSDSLYKPVERVTRHFNPLVIPAKLQKDLPFKSKPKLMKKRSKPTLETRRAVVMEPHEKSAYTLMQQLYTANKEKQRKRKEKLQEKRKVFRAEKEKKDAKRQQKQREERKKIFRIRAVFSKQTILSAMMNNSTSGGRTSGSNLEVSLTMQVVLTLLAAAIATFDLIGNAIVIHVTRSRTPMRTTTDLLIANLAAADLMMLPVIVYLVNFFYNQFDWFGGVMGQVTCRLAISLQALSVVSQVYSILAISVDRCCVIFFPLKKVFDKTCIKWLILVIWLIAVAFAIPQFMVATVKTKRKRHSCYPSWEKSGMSTSHYTLVFMAFGYLIPLVTIATLYLVTTVRLWKSAAPGHHSKLAIDRIRATRRKPTKMLIGIVIVFALCWFPLHAAEILRRFAREVYWSRIPFEVNIVLPWFGIANSAINPFIYPMFCEKYRYEFRRILSFQSIRRSTRTKSGLTVMTGQPKFNGETCKPDGIIAKYSKNGCSLRKFRTIYITSI</sequence>
<keyword evidence="9 16" id="KW-1133">Transmembrane helix</keyword>
<evidence type="ECO:0000256" key="14">
    <source>
        <dbReference type="ARBA" id="ARBA00061391"/>
    </source>
</evidence>
<dbReference type="PRINTS" id="PR00237">
    <property type="entry name" value="GPCRRHODOPSN"/>
</dbReference>
<feature type="compositionally biased region" description="Basic and acidic residues" evidence="15">
    <location>
        <begin position="1245"/>
        <end position="1271"/>
    </location>
</feature>
<dbReference type="InterPro" id="IPR039761">
    <property type="entry name" value="Bms1/Tsr1"/>
</dbReference>
<keyword evidence="10" id="KW-0342">GTP-binding</keyword>
<feature type="compositionally biased region" description="Acidic residues" evidence="15">
    <location>
        <begin position="449"/>
        <end position="495"/>
    </location>
</feature>
<feature type="region of interest" description="Disordered" evidence="15">
    <location>
        <begin position="1"/>
        <end position="76"/>
    </location>
</feature>
<feature type="transmembrane region" description="Helical" evidence="16">
    <location>
        <begin position="1350"/>
        <end position="1374"/>
    </location>
</feature>
<reference evidence="20" key="1">
    <citation type="journal article" date="2017" name="bioRxiv">
        <title>Comparative analysis of the genomes of Stylophora pistillata and Acropora digitifera provides evidence for extensive differences between species of corals.</title>
        <authorList>
            <person name="Voolstra C.R."/>
            <person name="Li Y."/>
            <person name="Liew Y.J."/>
            <person name="Baumgarten S."/>
            <person name="Zoccola D."/>
            <person name="Flot J.-F."/>
            <person name="Tambutte S."/>
            <person name="Allemand D."/>
            <person name="Aranda M."/>
        </authorList>
    </citation>
    <scope>NUCLEOTIDE SEQUENCE [LARGE SCALE GENOMIC DNA]</scope>
</reference>
<dbReference type="InterPro" id="IPR007034">
    <property type="entry name" value="BMS1_TSR1_C"/>
</dbReference>
<dbReference type="Gene3D" id="1.20.1070.10">
    <property type="entry name" value="Rhodopsin 7-helix transmembrane proteins"/>
    <property type="match status" value="1"/>
</dbReference>
<comment type="caution">
    <text evidence="19">The sequence shown here is derived from an EMBL/GenBank/DDBJ whole genome shotgun (WGS) entry which is preliminary data.</text>
</comment>
<dbReference type="PROSITE" id="PS51714">
    <property type="entry name" value="G_BMS1"/>
    <property type="match status" value="1"/>
</dbReference>
<feature type="domain" description="Bms1-type G" evidence="18">
    <location>
        <begin position="80"/>
        <end position="244"/>
    </location>
</feature>
<dbReference type="Gene3D" id="3.40.50.300">
    <property type="entry name" value="P-loop containing nucleotide triphosphate hydrolases"/>
    <property type="match status" value="1"/>
</dbReference>
<dbReference type="GO" id="GO:0030686">
    <property type="term" value="C:90S preribosome"/>
    <property type="evidence" value="ECO:0007669"/>
    <property type="project" value="TreeGrafter"/>
</dbReference>
<dbReference type="SMART" id="SM01362">
    <property type="entry name" value="DUF663"/>
    <property type="match status" value="1"/>
</dbReference>
<feature type="domain" description="G-protein coupled receptors family 1 profile" evidence="17">
    <location>
        <begin position="1330"/>
        <end position="1588"/>
    </location>
</feature>
<dbReference type="GO" id="GO:0005525">
    <property type="term" value="F:GTP binding"/>
    <property type="evidence" value="ECO:0007669"/>
    <property type="project" value="UniProtKB-KW"/>
</dbReference>
<name>A0A2B4S769_STYPI</name>
<dbReference type="GO" id="GO:0016020">
    <property type="term" value="C:membrane"/>
    <property type="evidence" value="ECO:0007669"/>
    <property type="project" value="UniProtKB-SubCell"/>
</dbReference>
<feature type="compositionally biased region" description="Basic and acidic residues" evidence="15">
    <location>
        <begin position="635"/>
        <end position="656"/>
    </location>
</feature>
<keyword evidence="7" id="KW-0378">Hydrolase</keyword>
<comment type="catalytic activity">
    <reaction evidence="13">
        <text>GTP + H2O = GDP + phosphate + H(+)</text>
        <dbReference type="Rhea" id="RHEA:19669"/>
        <dbReference type="ChEBI" id="CHEBI:15377"/>
        <dbReference type="ChEBI" id="CHEBI:15378"/>
        <dbReference type="ChEBI" id="CHEBI:37565"/>
        <dbReference type="ChEBI" id="CHEBI:43474"/>
        <dbReference type="ChEBI" id="CHEBI:58189"/>
    </reaction>
    <physiologicalReaction direction="left-to-right" evidence="13">
        <dbReference type="Rhea" id="RHEA:19670"/>
    </physiologicalReaction>
</comment>
<evidence type="ECO:0000259" key="18">
    <source>
        <dbReference type="PROSITE" id="PS51714"/>
    </source>
</evidence>
<feature type="compositionally biased region" description="Acidic residues" evidence="15">
    <location>
        <begin position="852"/>
        <end position="864"/>
    </location>
</feature>
<dbReference type="GO" id="GO:0000479">
    <property type="term" value="P:endonucleolytic cleavage of tricistronic rRNA transcript (SSU-rRNA, 5.8S rRNA, LSU-rRNA)"/>
    <property type="evidence" value="ECO:0007669"/>
    <property type="project" value="TreeGrafter"/>
</dbReference>
<keyword evidence="12" id="KW-0539">Nucleus</keyword>
<evidence type="ECO:0000256" key="7">
    <source>
        <dbReference type="ARBA" id="ARBA00022801"/>
    </source>
</evidence>
<dbReference type="SUPFAM" id="SSF52540">
    <property type="entry name" value="P-loop containing nucleoside triphosphate hydrolases"/>
    <property type="match status" value="1"/>
</dbReference>
<feature type="transmembrane region" description="Helical" evidence="16">
    <location>
        <begin position="1434"/>
        <end position="1455"/>
    </location>
</feature>
<dbReference type="Pfam" id="PF08142">
    <property type="entry name" value="AARP2CN"/>
    <property type="match status" value="1"/>
</dbReference>
<keyword evidence="3" id="KW-0690">Ribosome biogenesis</keyword>
<dbReference type="SMART" id="SM00785">
    <property type="entry name" value="AARP2CN"/>
    <property type="match status" value="1"/>
</dbReference>
<organism evidence="19 20">
    <name type="scientific">Stylophora pistillata</name>
    <name type="common">Smooth cauliflower coral</name>
    <dbReference type="NCBI Taxonomy" id="50429"/>
    <lineage>
        <taxon>Eukaryota</taxon>
        <taxon>Metazoa</taxon>
        <taxon>Cnidaria</taxon>
        <taxon>Anthozoa</taxon>
        <taxon>Hexacorallia</taxon>
        <taxon>Scleractinia</taxon>
        <taxon>Astrocoeniina</taxon>
        <taxon>Pocilloporidae</taxon>
        <taxon>Stylophora</taxon>
    </lineage>
</organism>
<evidence type="ECO:0000256" key="8">
    <source>
        <dbReference type="ARBA" id="ARBA00022840"/>
    </source>
</evidence>
<dbReference type="PROSITE" id="PS50262">
    <property type="entry name" value="G_PROTEIN_RECEP_F1_2"/>
    <property type="match status" value="1"/>
</dbReference>
<feature type="transmembrane region" description="Helical" evidence="16">
    <location>
        <begin position="1532"/>
        <end position="1549"/>
    </location>
</feature>
<dbReference type="InterPro" id="IPR012948">
    <property type="entry name" value="AARP2CN"/>
</dbReference>
<dbReference type="OrthoDB" id="5975505at2759"/>
<dbReference type="SMART" id="SM01381">
    <property type="entry name" value="7TM_GPCR_Srsx"/>
    <property type="match status" value="1"/>
</dbReference>
<feature type="region of interest" description="Disordered" evidence="15">
    <location>
        <begin position="446"/>
        <end position="706"/>
    </location>
</feature>
<dbReference type="SUPFAM" id="SSF81321">
    <property type="entry name" value="Family A G protein-coupled receptor-like"/>
    <property type="match status" value="1"/>
</dbReference>
<evidence type="ECO:0000313" key="19">
    <source>
        <dbReference type="EMBL" id="PFX24437.1"/>
    </source>
</evidence>
<dbReference type="PANTHER" id="PTHR12858:SF2">
    <property type="entry name" value="RIBOSOME BIOGENESIS PROTEIN BMS1 HOMOLOG"/>
    <property type="match status" value="1"/>
</dbReference>
<evidence type="ECO:0000256" key="4">
    <source>
        <dbReference type="ARBA" id="ARBA00022553"/>
    </source>
</evidence>
<dbReference type="InterPro" id="IPR027417">
    <property type="entry name" value="P-loop_NTPase"/>
</dbReference>
<dbReference type="GO" id="GO:0003924">
    <property type="term" value="F:GTPase activity"/>
    <property type="evidence" value="ECO:0007669"/>
    <property type="project" value="TreeGrafter"/>
</dbReference>
<feature type="compositionally biased region" description="Acidic residues" evidence="15">
    <location>
        <begin position="539"/>
        <end position="562"/>
    </location>
</feature>
<dbReference type="FunFam" id="3.40.50.300:FF:000105">
    <property type="entry name" value="BMS1 ribosome biogenesis factor"/>
    <property type="match status" value="1"/>
</dbReference>
<keyword evidence="20" id="KW-1185">Reference proteome</keyword>